<dbReference type="GO" id="GO:0005789">
    <property type="term" value="C:endoplasmic reticulum membrane"/>
    <property type="evidence" value="ECO:0007669"/>
    <property type="project" value="UniProtKB-SubCell"/>
</dbReference>
<dbReference type="RefSeq" id="XP_006694740.1">
    <property type="nucleotide sequence ID" value="XM_006694677.1"/>
</dbReference>
<keyword evidence="9" id="KW-0325">Glycoprotein</keyword>
<dbReference type="KEGG" id="cthr:CTHT_0043450"/>
<dbReference type="HOGENOM" id="CLU_039421_0_0_1"/>
<evidence type="ECO:0000256" key="8">
    <source>
        <dbReference type="ARBA" id="ARBA00023136"/>
    </source>
</evidence>
<dbReference type="Proteomes" id="UP000008066">
    <property type="component" value="Unassembled WGS sequence"/>
</dbReference>
<comment type="function">
    <text evidence="1 11">Required for nuclear membrane fusion during karyogamy.</text>
</comment>
<evidence type="ECO:0000313" key="13">
    <source>
        <dbReference type="EMBL" id="EGS19855.1"/>
    </source>
</evidence>
<dbReference type="PANTHER" id="PTHR28012">
    <property type="entry name" value="NUCLEAR FUSION PROTEIN KAR5"/>
    <property type="match status" value="1"/>
</dbReference>
<evidence type="ECO:0008006" key="15">
    <source>
        <dbReference type="Google" id="ProtNLM"/>
    </source>
</evidence>
<keyword evidence="3 11" id="KW-0415">Karyogamy</keyword>
<dbReference type="OMA" id="WPYIVCP"/>
<dbReference type="EMBL" id="GL988043">
    <property type="protein sequence ID" value="EGS19855.1"/>
    <property type="molecule type" value="Genomic_DNA"/>
</dbReference>
<accession>G0S8U4</accession>
<dbReference type="GeneID" id="18258383"/>
<evidence type="ECO:0000256" key="6">
    <source>
        <dbReference type="ARBA" id="ARBA00022824"/>
    </source>
</evidence>
<keyword evidence="8" id="KW-0472">Membrane</keyword>
<dbReference type="eggNOG" id="ENOG502QQCT">
    <property type="taxonomic scope" value="Eukaryota"/>
</dbReference>
<evidence type="ECO:0000256" key="9">
    <source>
        <dbReference type="ARBA" id="ARBA00023180"/>
    </source>
</evidence>
<evidence type="ECO:0000256" key="1">
    <source>
        <dbReference type="ARBA" id="ARBA00003389"/>
    </source>
</evidence>
<evidence type="ECO:0000256" key="2">
    <source>
        <dbReference type="ARBA" id="ARBA00010473"/>
    </source>
</evidence>
<sequence>MKAQLLLGYLLVSRIYGFSWGASDQGVEPVPEKPSELLQKSRLPNIYAVALSELQELEQEPLCHRVAARLLVNNCQLVDGKDETTILTDSGRQIRDFVDSYAASLAICDLERGSFIIPNECAKFREPSLTQIAIRNTPQLHVSSKEISLCLSALAASDAAWSTWVSYRHKALRFCEAARADNEKAQHILLYQRLTKVIAKLTDGVEAELQRLMDDLDNRARQSAEKLDELAPKISLLNEGLQRIEHYFSGNLDMAMKKTSEAMHASHEHAENLQQVLNILLTNVIQGQSQLAFAHEQSLQHATEKVQENMEAFVAVVSTAIASSTSLQQQLRQDALEQGMDRLLATTEALSTKFEDQSSLLLQANNITNDILDALEETAKLASSMNESFLSRATAHSWWPLVVFPTASLIMGSYGLAPSVLRNIGLLALGEMIGLAFSSYSRLSELLSFAQAQQAVANVSITGSL</sequence>
<protein>
    <recommendedName>
        <fullName evidence="15">Nuclear membrane fusion protein Kar5</fullName>
    </recommendedName>
</protein>
<evidence type="ECO:0000256" key="7">
    <source>
        <dbReference type="ARBA" id="ARBA00022989"/>
    </source>
</evidence>
<reference evidence="13 14" key="1">
    <citation type="journal article" date="2011" name="Cell">
        <title>Insight into structure and assembly of the nuclear pore complex by utilizing the genome of a eukaryotic thermophile.</title>
        <authorList>
            <person name="Amlacher S."/>
            <person name="Sarges P."/>
            <person name="Flemming D."/>
            <person name="van Noort V."/>
            <person name="Kunze R."/>
            <person name="Devos D.P."/>
            <person name="Arumugam M."/>
            <person name="Bork P."/>
            <person name="Hurt E."/>
        </authorList>
    </citation>
    <scope>NUCLEOTIDE SEQUENCE [LARGE SCALE GENOMIC DNA]</scope>
    <source>
        <strain evidence="14">DSM 1495 / CBS 144.50 / IMI 039719</strain>
    </source>
</reference>
<dbReference type="GO" id="GO:0000742">
    <property type="term" value="P:karyogamy involved in conjugation with cellular fusion"/>
    <property type="evidence" value="ECO:0007669"/>
    <property type="project" value="UniProtKB-UniRule"/>
</dbReference>
<proteinExistence type="inferred from homology"/>
<dbReference type="GO" id="GO:0048288">
    <property type="term" value="P:nuclear membrane fusion involved in karyogamy"/>
    <property type="evidence" value="ECO:0007669"/>
    <property type="project" value="UniProtKB-UniRule"/>
</dbReference>
<evidence type="ECO:0000256" key="4">
    <source>
        <dbReference type="ARBA" id="ARBA00022692"/>
    </source>
</evidence>
<keyword evidence="4" id="KW-0812">Transmembrane</keyword>
<dbReference type="OrthoDB" id="5311848at2759"/>
<organism evidence="14">
    <name type="scientific">Chaetomium thermophilum (strain DSM 1495 / CBS 144.50 / IMI 039719)</name>
    <name type="common">Thermochaetoides thermophila</name>
    <dbReference type="NCBI Taxonomy" id="759272"/>
    <lineage>
        <taxon>Eukaryota</taxon>
        <taxon>Fungi</taxon>
        <taxon>Dikarya</taxon>
        <taxon>Ascomycota</taxon>
        <taxon>Pezizomycotina</taxon>
        <taxon>Sordariomycetes</taxon>
        <taxon>Sordariomycetidae</taxon>
        <taxon>Sordariales</taxon>
        <taxon>Chaetomiaceae</taxon>
        <taxon>Thermochaetoides</taxon>
    </lineage>
</organism>
<evidence type="ECO:0000256" key="3">
    <source>
        <dbReference type="ARBA" id="ARBA00022459"/>
    </source>
</evidence>
<keyword evidence="7" id="KW-1133">Transmembrane helix</keyword>
<keyword evidence="14" id="KW-1185">Reference proteome</keyword>
<keyword evidence="10 11" id="KW-0539">Nucleus</keyword>
<feature type="chain" id="PRO_5003408953" description="Nuclear membrane fusion protein Kar5" evidence="12">
    <location>
        <begin position="22"/>
        <end position="465"/>
    </location>
</feature>
<dbReference type="AlphaFoldDB" id="G0S8U4"/>
<evidence type="ECO:0000256" key="5">
    <source>
        <dbReference type="ARBA" id="ARBA00022729"/>
    </source>
</evidence>
<evidence type="ECO:0000256" key="10">
    <source>
        <dbReference type="ARBA" id="ARBA00023242"/>
    </source>
</evidence>
<evidence type="ECO:0000313" key="14">
    <source>
        <dbReference type="Proteomes" id="UP000008066"/>
    </source>
</evidence>
<keyword evidence="5 11" id="KW-0732">Signal</keyword>
<dbReference type="GO" id="GO:0031965">
    <property type="term" value="C:nuclear membrane"/>
    <property type="evidence" value="ECO:0007669"/>
    <property type="project" value="UniProtKB-SubCell"/>
</dbReference>
<evidence type="ECO:0000256" key="12">
    <source>
        <dbReference type="SAM" id="SignalP"/>
    </source>
</evidence>
<comment type="subcellular location">
    <subcellularLocation>
        <location evidence="11">Endoplasmic reticulum membrane</location>
    </subcellularLocation>
    <subcellularLocation>
        <location evidence="11">Nucleus membrane</location>
    </subcellularLocation>
</comment>
<dbReference type="PANTHER" id="PTHR28012:SF1">
    <property type="entry name" value="NUCLEAR FUSION PROTEIN KAR5"/>
    <property type="match status" value="1"/>
</dbReference>
<gene>
    <name evidence="13" type="ORF">CTHT_0043450</name>
</gene>
<feature type="signal peptide" evidence="12">
    <location>
        <begin position="1"/>
        <end position="21"/>
    </location>
</feature>
<name>G0S8U4_CHATD</name>
<dbReference type="Pfam" id="PF04163">
    <property type="entry name" value="Tht1"/>
    <property type="match status" value="1"/>
</dbReference>
<evidence type="ECO:0000256" key="11">
    <source>
        <dbReference type="RuleBase" id="RU368082"/>
    </source>
</evidence>
<dbReference type="InterPro" id="IPR007292">
    <property type="entry name" value="Nuclear_fusion_Kar5"/>
</dbReference>
<keyword evidence="6 11" id="KW-0256">Endoplasmic reticulum</keyword>
<comment type="similarity">
    <text evidence="2 11">Belongs to the KAR5 family.</text>
</comment>